<evidence type="ECO:0000313" key="1">
    <source>
        <dbReference type="EMBL" id="KAK1941526.1"/>
    </source>
</evidence>
<comment type="caution">
    <text evidence="1">The sequence shown here is derived from an EMBL/GenBank/DDBJ whole genome shotgun (WGS) entry which is preliminary data.</text>
</comment>
<evidence type="ECO:0000313" key="2">
    <source>
        <dbReference type="Proteomes" id="UP001259832"/>
    </source>
</evidence>
<sequence length="71" mass="8032">MGEEIKNLPTNKLILIFDKGEGILQKNLPGFRSEMDGNKFGDLVKTFPLEQQGVMLSAYTKYLDAKSLLKR</sequence>
<gene>
    <name evidence="1" type="ORF">P3T76_007392</name>
</gene>
<proteinExistence type="predicted"/>
<accession>A0AAD9LMK6</accession>
<organism evidence="1 2">
    <name type="scientific">Phytophthora citrophthora</name>
    <dbReference type="NCBI Taxonomy" id="4793"/>
    <lineage>
        <taxon>Eukaryota</taxon>
        <taxon>Sar</taxon>
        <taxon>Stramenopiles</taxon>
        <taxon>Oomycota</taxon>
        <taxon>Peronosporomycetes</taxon>
        <taxon>Peronosporales</taxon>
        <taxon>Peronosporaceae</taxon>
        <taxon>Phytophthora</taxon>
    </lineage>
</organism>
<dbReference type="EMBL" id="JASMQC010000012">
    <property type="protein sequence ID" value="KAK1941526.1"/>
    <property type="molecule type" value="Genomic_DNA"/>
</dbReference>
<protein>
    <submittedName>
        <fullName evidence="1">Uncharacterized protein</fullName>
    </submittedName>
</protein>
<reference evidence="1" key="1">
    <citation type="submission" date="2023-08" db="EMBL/GenBank/DDBJ databases">
        <title>Reference Genome Resource for the Citrus Pathogen Phytophthora citrophthora.</title>
        <authorList>
            <person name="Moller H."/>
            <person name="Coetzee B."/>
            <person name="Rose L.J."/>
            <person name="Van Niekerk J.M."/>
        </authorList>
    </citation>
    <scope>NUCLEOTIDE SEQUENCE</scope>
    <source>
        <strain evidence="1">STE-U-9442</strain>
    </source>
</reference>
<name>A0AAD9LMK6_9STRA</name>
<dbReference type="Proteomes" id="UP001259832">
    <property type="component" value="Unassembled WGS sequence"/>
</dbReference>
<dbReference type="AlphaFoldDB" id="A0AAD9LMK6"/>
<keyword evidence="2" id="KW-1185">Reference proteome</keyword>